<sequence>MDIERSLTFPARPAPARHRAPLGALRSAGQAMTLLLAAACAITALHALSSLALPFGWDQGIMASVGSSYVHGGLPYADSWDMKGPAAYLPYTLAEFLFGRTMWGVRILDVVIVGLGAFCLGQSVRALTNALIGTSAAFAFYYWIAAGGWFFTAAPESWAAAACVLAIAPLLTAPSAPTHRQLALSGLLIGGVGLIKPVYLAVGIAPLLAIALAPGISLRRRAALALTLGLGSALPVIGAGLYFASKGGLARAIEVHILYPVSTYSHLPTGTSLTEGIATFLARPVVALLCPFIALGVWSWRRQPQILWPVLGWIAAMVLAVILQGKYYYYQWVPCYAPLLLLAAGGIHTLLQDGPQADGARAGAGRFIAAAAAITLAAQVCAMPLRDTAKFLYYFALERAPDRYYASFHFAPDNASGARIYEVAAEREAARYIAAHTGPADPVFVWGNDATVQYLADRPNPTRFSFEMPLSLDGEYRAAYRAEAMAAFHRAPPVYFVAGMNWWAADTKAQSLARFPELAAFVKAHYHLEKSIGTLDLYRLDQTGLAHLRKTMNLEAR</sequence>
<feature type="transmembrane region" description="Helical" evidence="1">
    <location>
        <begin position="103"/>
        <end position="120"/>
    </location>
</feature>
<organism evidence="2 3">
    <name type="scientific">Novosphingobium flavum</name>
    <dbReference type="NCBI Taxonomy" id="1778672"/>
    <lineage>
        <taxon>Bacteria</taxon>
        <taxon>Pseudomonadati</taxon>
        <taxon>Pseudomonadota</taxon>
        <taxon>Alphaproteobacteria</taxon>
        <taxon>Sphingomonadales</taxon>
        <taxon>Sphingomonadaceae</taxon>
        <taxon>Novosphingobium</taxon>
    </lineage>
</organism>
<dbReference type="Proteomes" id="UP000566813">
    <property type="component" value="Unassembled WGS sequence"/>
</dbReference>
<feature type="transmembrane region" description="Helical" evidence="1">
    <location>
        <begin position="306"/>
        <end position="323"/>
    </location>
</feature>
<feature type="transmembrane region" description="Helical" evidence="1">
    <location>
        <begin position="127"/>
        <end position="151"/>
    </location>
</feature>
<name>A0A7X1FQX0_9SPHN</name>
<evidence type="ECO:0000313" key="2">
    <source>
        <dbReference type="EMBL" id="MBC2665154.1"/>
    </source>
</evidence>
<feature type="transmembrane region" description="Helical" evidence="1">
    <location>
        <begin position="335"/>
        <end position="351"/>
    </location>
</feature>
<protein>
    <recommendedName>
        <fullName evidence="4">Glycosyltransferase RgtA/B/C/D-like domain-containing protein</fullName>
    </recommendedName>
</protein>
<keyword evidence="1" id="KW-0812">Transmembrane</keyword>
<keyword evidence="1" id="KW-0472">Membrane</keyword>
<accession>A0A7X1FQX0</accession>
<feature type="transmembrane region" description="Helical" evidence="1">
    <location>
        <begin position="280"/>
        <end position="300"/>
    </location>
</feature>
<gene>
    <name evidence="2" type="ORF">H7F51_06460</name>
</gene>
<comment type="caution">
    <text evidence="2">The sequence shown here is derived from an EMBL/GenBank/DDBJ whole genome shotgun (WGS) entry which is preliminary data.</text>
</comment>
<feature type="transmembrane region" description="Helical" evidence="1">
    <location>
        <begin position="197"/>
        <end position="216"/>
    </location>
</feature>
<evidence type="ECO:0000313" key="3">
    <source>
        <dbReference type="Proteomes" id="UP000566813"/>
    </source>
</evidence>
<keyword evidence="1" id="KW-1133">Transmembrane helix</keyword>
<keyword evidence="3" id="KW-1185">Reference proteome</keyword>
<feature type="transmembrane region" description="Helical" evidence="1">
    <location>
        <begin position="363"/>
        <end position="385"/>
    </location>
</feature>
<dbReference type="RefSeq" id="WP_185663418.1">
    <property type="nucleotide sequence ID" value="NZ_JACLAW010000004.1"/>
</dbReference>
<dbReference type="AlphaFoldDB" id="A0A7X1FQX0"/>
<evidence type="ECO:0000256" key="1">
    <source>
        <dbReference type="SAM" id="Phobius"/>
    </source>
</evidence>
<feature type="transmembrane region" description="Helical" evidence="1">
    <location>
        <begin position="222"/>
        <end position="244"/>
    </location>
</feature>
<feature type="transmembrane region" description="Helical" evidence="1">
    <location>
        <begin position="34"/>
        <end position="57"/>
    </location>
</feature>
<reference evidence="2 3" key="1">
    <citation type="submission" date="2020-08" db="EMBL/GenBank/DDBJ databases">
        <title>The genome sequence of type strain Novosphingobium flavum NBRC 111647.</title>
        <authorList>
            <person name="Liu Y."/>
        </authorList>
    </citation>
    <scope>NUCLEOTIDE SEQUENCE [LARGE SCALE GENOMIC DNA]</scope>
    <source>
        <strain evidence="2 3">NBRC 111647</strain>
    </source>
</reference>
<proteinExistence type="predicted"/>
<evidence type="ECO:0008006" key="4">
    <source>
        <dbReference type="Google" id="ProtNLM"/>
    </source>
</evidence>
<dbReference type="EMBL" id="JACLAW010000004">
    <property type="protein sequence ID" value="MBC2665154.1"/>
    <property type="molecule type" value="Genomic_DNA"/>
</dbReference>